<dbReference type="EMBL" id="QTSX02000175">
    <property type="protein sequence ID" value="KAJ9087949.1"/>
    <property type="molecule type" value="Genomic_DNA"/>
</dbReference>
<evidence type="ECO:0000313" key="2">
    <source>
        <dbReference type="Proteomes" id="UP001165960"/>
    </source>
</evidence>
<sequence length="175" mass="19518">MLSGYGALRVSGTLEGVPTRIILDGGAYTNIISIHFLEEIGVEEIQTCDQKYILADGSISPCLGVVDDLQLEIEGVTTRISAAVFNHQQYNLLLGRETLRDLKITTQYEFDHWTIKRDGVVTKLPVSYENINNNPTTGAFLCEIDLSQVQNKALSKAQLMKLQELVNKFLPQFIT</sequence>
<protein>
    <submittedName>
        <fullName evidence="1">Uncharacterized protein</fullName>
    </submittedName>
</protein>
<accession>A0ACC2UM12</accession>
<organism evidence="1 2">
    <name type="scientific">Entomophthora muscae</name>
    <dbReference type="NCBI Taxonomy" id="34485"/>
    <lineage>
        <taxon>Eukaryota</taxon>
        <taxon>Fungi</taxon>
        <taxon>Fungi incertae sedis</taxon>
        <taxon>Zoopagomycota</taxon>
        <taxon>Entomophthoromycotina</taxon>
        <taxon>Entomophthoromycetes</taxon>
        <taxon>Entomophthorales</taxon>
        <taxon>Entomophthoraceae</taxon>
        <taxon>Entomophthora</taxon>
    </lineage>
</organism>
<reference evidence="1" key="1">
    <citation type="submission" date="2022-04" db="EMBL/GenBank/DDBJ databases">
        <title>Genome of the entomopathogenic fungus Entomophthora muscae.</title>
        <authorList>
            <person name="Elya C."/>
            <person name="Lovett B.R."/>
            <person name="Lee E."/>
            <person name="Macias A.M."/>
            <person name="Hajek A.E."/>
            <person name="De Bivort B.L."/>
            <person name="Kasson M.T."/>
            <person name="De Fine Licht H.H."/>
            <person name="Stajich J.E."/>
        </authorList>
    </citation>
    <scope>NUCLEOTIDE SEQUENCE</scope>
    <source>
        <strain evidence="1">Berkeley</strain>
    </source>
</reference>
<proteinExistence type="predicted"/>
<comment type="caution">
    <text evidence="1">The sequence shown here is derived from an EMBL/GenBank/DDBJ whole genome shotgun (WGS) entry which is preliminary data.</text>
</comment>
<dbReference type="Proteomes" id="UP001165960">
    <property type="component" value="Unassembled WGS sequence"/>
</dbReference>
<gene>
    <name evidence="1" type="ORF">DSO57_1028062</name>
</gene>
<name>A0ACC2UM12_9FUNG</name>
<keyword evidence="2" id="KW-1185">Reference proteome</keyword>
<evidence type="ECO:0000313" key="1">
    <source>
        <dbReference type="EMBL" id="KAJ9087949.1"/>
    </source>
</evidence>